<evidence type="ECO:0000313" key="2">
    <source>
        <dbReference type="Proteomes" id="UP000078540"/>
    </source>
</evidence>
<keyword evidence="2" id="KW-1185">Reference proteome</keyword>
<evidence type="ECO:0000313" key="1">
    <source>
        <dbReference type="EMBL" id="KYM89446.1"/>
    </source>
</evidence>
<gene>
    <name evidence="1" type="ORF">ALC53_02285</name>
</gene>
<reference evidence="1 2" key="1">
    <citation type="submission" date="2015-09" db="EMBL/GenBank/DDBJ databases">
        <title>Atta colombica WGS genome.</title>
        <authorList>
            <person name="Nygaard S."/>
            <person name="Hu H."/>
            <person name="Boomsma J."/>
            <person name="Zhang G."/>
        </authorList>
    </citation>
    <scope>NUCLEOTIDE SEQUENCE [LARGE SCALE GENOMIC DNA]</scope>
    <source>
        <strain evidence="1">Treedump-2</strain>
        <tissue evidence="1">Whole body</tissue>
    </source>
</reference>
<proteinExistence type="predicted"/>
<dbReference type="EMBL" id="KQ976418">
    <property type="protein sequence ID" value="KYM89446.1"/>
    <property type="molecule type" value="Genomic_DNA"/>
</dbReference>
<dbReference type="AlphaFoldDB" id="A0A195BR56"/>
<sequence>MPGPGCDKCKSEYAHKCLMDINREFDMTFPQLLLLLLFRGIIEAHSLQCFKRLINIIKLTANTNARIANAVTTARAAIPDARVIFILEMYGIARAVRSEGAVKLNEEKGRSTRKESK</sequence>
<dbReference type="Proteomes" id="UP000078540">
    <property type="component" value="Unassembled WGS sequence"/>
</dbReference>
<protein>
    <submittedName>
        <fullName evidence="1">Uncharacterized protein</fullName>
    </submittedName>
</protein>
<accession>A0A195BR56</accession>
<organism evidence="1 2">
    <name type="scientific">Atta colombica</name>
    <dbReference type="NCBI Taxonomy" id="520822"/>
    <lineage>
        <taxon>Eukaryota</taxon>
        <taxon>Metazoa</taxon>
        <taxon>Ecdysozoa</taxon>
        <taxon>Arthropoda</taxon>
        <taxon>Hexapoda</taxon>
        <taxon>Insecta</taxon>
        <taxon>Pterygota</taxon>
        <taxon>Neoptera</taxon>
        <taxon>Endopterygota</taxon>
        <taxon>Hymenoptera</taxon>
        <taxon>Apocrita</taxon>
        <taxon>Aculeata</taxon>
        <taxon>Formicoidea</taxon>
        <taxon>Formicidae</taxon>
        <taxon>Myrmicinae</taxon>
        <taxon>Atta</taxon>
    </lineage>
</organism>
<name>A0A195BR56_9HYME</name>